<dbReference type="RefSeq" id="WP_377579714.1">
    <property type="nucleotide sequence ID" value="NZ_JBHTKA010000004.1"/>
</dbReference>
<dbReference type="InterPro" id="IPR036680">
    <property type="entry name" value="SPOR-like_sf"/>
</dbReference>
<dbReference type="NCBIfam" id="TIGR03519">
    <property type="entry name" value="T9SS_PorP_fam"/>
    <property type="match status" value="1"/>
</dbReference>
<dbReference type="SUPFAM" id="SSF110997">
    <property type="entry name" value="Sporulation related repeat"/>
    <property type="match status" value="1"/>
</dbReference>
<feature type="chain" id="PRO_5046125726" evidence="2">
    <location>
        <begin position="24"/>
        <end position="460"/>
    </location>
</feature>
<dbReference type="PROSITE" id="PS51257">
    <property type="entry name" value="PROKAR_LIPOPROTEIN"/>
    <property type="match status" value="1"/>
</dbReference>
<evidence type="ECO:0000256" key="2">
    <source>
        <dbReference type="SAM" id="SignalP"/>
    </source>
</evidence>
<gene>
    <name evidence="4" type="ORF">ACFQ21_13385</name>
</gene>
<dbReference type="Pfam" id="PF05036">
    <property type="entry name" value="SPOR"/>
    <property type="match status" value="1"/>
</dbReference>
<dbReference type="InterPro" id="IPR019861">
    <property type="entry name" value="PorP/SprF_Bacteroidetes"/>
</dbReference>
<comment type="caution">
    <text evidence="4">The sequence shown here is derived from an EMBL/GenBank/DDBJ whole genome shotgun (WGS) entry which is preliminary data.</text>
</comment>
<dbReference type="EMBL" id="JBHTKA010000004">
    <property type="protein sequence ID" value="MFD1000310.1"/>
    <property type="molecule type" value="Genomic_DNA"/>
</dbReference>
<name>A0ABW3K2S5_9BACT</name>
<organism evidence="4 5">
    <name type="scientific">Ohtaekwangia kribbensis</name>
    <dbReference type="NCBI Taxonomy" id="688913"/>
    <lineage>
        <taxon>Bacteria</taxon>
        <taxon>Pseudomonadati</taxon>
        <taxon>Bacteroidota</taxon>
        <taxon>Cytophagia</taxon>
        <taxon>Cytophagales</taxon>
        <taxon>Fulvivirgaceae</taxon>
        <taxon>Ohtaekwangia</taxon>
    </lineage>
</organism>
<feature type="domain" description="SPOR" evidence="3">
    <location>
        <begin position="379"/>
        <end position="459"/>
    </location>
</feature>
<dbReference type="InterPro" id="IPR007730">
    <property type="entry name" value="SPOR-like_dom"/>
</dbReference>
<evidence type="ECO:0000259" key="3">
    <source>
        <dbReference type="PROSITE" id="PS51724"/>
    </source>
</evidence>
<accession>A0ABW3K2S5</accession>
<sequence length="460" mass="51279">MKPLLRISLVFIVSVFYSCRAQAQQDLVYSHYFLNPFLYNPSFVAPNGYTELYLNYRNQWAGIEGAPVTGTVSIHLPLNYRAGIAFTGYQDKAGVLKTSTGLLTFAYQVYLGNKIGDDHKLAFGLSAGMTSISVNADDLYSNDPVTGTTSSFEGQFGMHYQRKNFKIAFAIPRLFRTYVASEQDLNKVGIEQIRTTISSVSYKIPFSSRIIFEPMITYRTYENTSSQVEGLGVLHINSIAWVGGSYRQKYGATGFVGFNVKEKLKLGYAYEFAPQQANALGDGTHELQLIVQLGKKKLRKATSKLKGKVSTQPEPVEPGVTDNSYPNEDIADNKTTSPRESSHEPSVKQQIAKQSEPTSVANAPVNDPVKEEVKSLSGNELPAGHYVVVGAFRSVVNAKSYARTLKRAGYPADIAFHPEKQYYIVHLNNAPTVDEARVLRDKYRQMSRYTFRDTWILSIP</sequence>
<dbReference type="Gene3D" id="3.30.70.1070">
    <property type="entry name" value="Sporulation related repeat"/>
    <property type="match status" value="1"/>
</dbReference>
<evidence type="ECO:0000256" key="1">
    <source>
        <dbReference type="SAM" id="MobiDB-lite"/>
    </source>
</evidence>
<reference evidence="5" key="1">
    <citation type="journal article" date="2019" name="Int. J. Syst. Evol. Microbiol.">
        <title>The Global Catalogue of Microorganisms (GCM) 10K type strain sequencing project: providing services to taxonomists for standard genome sequencing and annotation.</title>
        <authorList>
            <consortium name="The Broad Institute Genomics Platform"/>
            <consortium name="The Broad Institute Genome Sequencing Center for Infectious Disease"/>
            <person name="Wu L."/>
            <person name="Ma J."/>
        </authorList>
    </citation>
    <scope>NUCLEOTIDE SEQUENCE [LARGE SCALE GENOMIC DNA]</scope>
    <source>
        <strain evidence="5">CCUG 58938</strain>
    </source>
</reference>
<feature type="compositionally biased region" description="Polar residues" evidence="1">
    <location>
        <begin position="347"/>
        <end position="361"/>
    </location>
</feature>
<dbReference type="Pfam" id="PF11751">
    <property type="entry name" value="PorP_SprF"/>
    <property type="match status" value="1"/>
</dbReference>
<feature type="signal peptide" evidence="2">
    <location>
        <begin position="1"/>
        <end position="23"/>
    </location>
</feature>
<evidence type="ECO:0000313" key="5">
    <source>
        <dbReference type="Proteomes" id="UP001597112"/>
    </source>
</evidence>
<evidence type="ECO:0000313" key="4">
    <source>
        <dbReference type="EMBL" id="MFD1000310.1"/>
    </source>
</evidence>
<proteinExistence type="predicted"/>
<feature type="region of interest" description="Disordered" evidence="1">
    <location>
        <begin position="303"/>
        <end position="366"/>
    </location>
</feature>
<keyword evidence="5" id="KW-1185">Reference proteome</keyword>
<protein>
    <submittedName>
        <fullName evidence="4">PorP/SprF family type IX secretion system membrane protein</fullName>
    </submittedName>
</protein>
<dbReference type="Proteomes" id="UP001597112">
    <property type="component" value="Unassembled WGS sequence"/>
</dbReference>
<dbReference type="PROSITE" id="PS51724">
    <property type="entry name" value="SPOR"/>
    <property type="match status" value="1"/>
</dbReference>
<keyword evidence="2" id="KW-0732">Signal</keyword>